<dbReference type="AlphaFoldDB" id="F0RN04"/>
<reference evidence="1 2" key="2">
    <citation type="journal article" date="2012" name="Stand. Genomic Sci.">
        <title>Complete genome sequence of the orange-red pigmented, radioresistant Deinococcus proteolyticus type strain (MRP(T)).</title>
        <authorList>
            <person name="Copeland A."/>
            <person name="Zeytun A."/>
            <person name="Yassawong M."/>
            <person name="Nolan M."/>
            <person name="Lucas S."/>
            <person name="Hammon N."/>
            <person name="Deshpande S."/>
            <person name="Cheng J.F."/>
            <person name="Han C."/>
            <person name="Tapia R."/>
            <person name="Goodwin L.A."/>
            <person name="Pitluck S."/>
            <person name="Mavromatis K."/>
            <person name="Liolios K."/>
            <person name="Pagani I."/>
            <person name="Ivanova N."/>
            <person name="Mikhailova N."/>
            <person name="Pati A."/>
            <person name="Chen A."/>
            <person name="Palaniappan K."/>
            <person name="Land M."/>
            <person name="Hauser L."/>
            <person name="Jeffries C.D."/>
            <person name="Brambilla E.M."/>
            <person name="Rohde M."/>
            <person name="Sikorski J."/>
            <person name="Pukall R."/>
            <person name="Goker M."/>
            <person name="Detter J.C."/>
            <person name="Woyke T."/>
            <person name="Bristow J."/>
            <person name="Eisen J.A."/>
            <person name="Markowitz V."/>
            <person name="Hugenholtz P."/>
            <person name="Kyrpides N.C."/>
            <person name="Klenk H.P."/>
            <person name="Lapidus A."/>
        </authorList>
    </citation>
    <scope>NUCLEOTIDE SEQUENCE [LARGE SCALE GENOMIC DNA]</scope>
    <source>
        <strain evidence="2">ATCC 35074 / DSM 20540 / JCM 6276 / NBRC 101906 / NCIMB 13154 / VKM Ac-1939 / CCM 2703 / MRP</strain>
    </source>
</reference>
<evidence type="ECO:0000313" key="1">
    <source>
        <dbReference type="EMBL" id="ADY26146.1"/>
    </source>
</evidence>
<proteinExistence type="predicted"/>
<dbReference type="Proteomes" id="UP000007718">
    <property type="component" value="Chromosome"/>
</dbReference>
<dbReference type="HOGENOM" id="CLU_2648496_0_0_0"/>
<name>F0RN04_DEIPM</name>
<sequence>MPAEYLTLLADPSEEWWAGLEAQAAGAGVSLQRQTGQSAGQFCWRLTLQGEAAAVEEVRNWAVRRCWQDGLRAFTV</sequence>
<dbReference type="RefSeq" id="WP_013614755.1">
    <property type="nucleotide sequence ID" value="NC_015161.1"/>
</dbReference>
<protein>
    <submittedName>
        <fullName evidence="1">Uncharacterized protein</fullName>
    </submittedName>
</protein>
<dbReference type="KEGG" id="dpt:Deipr_0990"/>
<accession>F0RN04</accession>
<reference evidence="2" key="1">
    <citation type="submission" date="2011-02" db="EMBL/GenBank/DDBJ databases">
        <title>The complete sequence of chromosome of Deinococcus proteolyticus DSM 20540.</title>
        <authorList>
            <consortium name="US DOE Joint Genome Institute (JGI-PGF)"/>
            <person name="Lucas S."/>
            <person name="Copeland A."/>
            <person name="Lapidus A."/>
            <person name="Bruce D."/>
            <person name="Goodwin L."/>
            <person name="Pitluck S."/>
            <person name="Kyrpides N."/>
            <person name="Mavromatis K."/>
            <person name="Pagani I."/>
            <person name="Ivanova N."/>
            <person name="Ovchinnikova G."/>
            <person name="Zeytun A."/>
            <person name="Detter J.C."/>
            <person name="Han C."/>
            <person name="Land M."/>
            <person name="Hauser L."/>
            <person name="Markowitz V."/>
            <person name="Cheng J.-F."/>
            <person name="Hugenholtz P."/>
            <person name="Woyke T."/>
            <person name="Wu D."/>
            <person name="Pukall R."/>
            <person name="Steenblock K."/>
            <person name="Brambilla E."/>
            <person name="Klenk H.-P."/>
            <person name="Eisen J.A."/>
        </authorList>
    </citation>
    <scope>NUCLEOTIDE SEQUENCE [LARGE SCALE GENOMIC DNA]</scope>
    <source>
        <strain evidence="2">ATCC 35074 / DSM 20540 / JCM 6276 / NBRC 101906 / NCIMB 13154 / VKM Ac-1939 / CCM 2703 / MRP</strain>
    </source>
</reference>
<dbReference type="EMBL" id="CP002536">
    <property type="protein sequence ID" value="ADY26146.1"/>
    <property type="molecule type" value="Genomic_DNA"/>
</dbReference>
<evidence type="ECO:0000313" key="2">
    <source>
        <dbReference type="Proteomes" id="UP000007718"/>
    </source>
</evidence>
<organism evidence="1 2">
    <name type="scientific">Deinococcus proteolyticus (strain ATCC 35074 / DSM 20540 / JCM 6276 / NBRC 101906 / NCIMB 13154 / VKM Ac-1939 / CCM 2703 / MRP)</name>
    <dbReference type="NCBI Taxonomy" id="693977"/>
    <lineage>
        <taxon>Bacteria</taxon>
        <taxon>Thermotogati</taxon>
        <taxon>Deinococcota</taxon>
        <taxon>Deinococci</taxon>
        <taxon>Deinococcales</taxon>
        <taxon>Deinococcaceae</taxon>
        <taxon>Deinococcus</taxon>
    </lineage>
</organism>
<gene>
    <name evidence="1" type="ordered locus">Deipr_0990</name>
</gene>
<keyword evidence="2" id="KW-1185">Reference proteome</keyword>
<dbReference type="STRING" id="693977.Deipr_0990"/>